<evidence type="ECO:0000313" key="1">
    <source>
        <dbReference type="EMBL" id="MBD2772614.1"/>
    </source>
</evidence>
<dbReference type="EMBL" id="JACXAE010000040">
    <property type="protein sequence ID" value="MBD2772614.1"/>
    <property type="molecule type" value="Genomic_DNA"/>
</dbReference>
<dbReference type="Proteomes" id="UP000629098">
    <property type="component" value="Unassembled WGS sequence"/>
</dbReference>
<proteinExistence type="predicted"/>
<evidence type="ECO:0008006" key="3">
    <source>
        <dbReference type="Google" id="ProtNLM"/>
    </source>
</evidence>
<protein>
    <recommendedName>
        <fullName evidence="3">RAMP superfamily protein</fullName>
    </recommendedName>
</protein>
<name>A0A8J6XCP4_9CYAN</name>
<dbReference type="AlphaFoldDB" id="A0A8J6XCP4"/>
<dbReference type="RefSeq" id="WP_190827362.1">
    <property type="nucleotide sequence ID" value="NZ_CAWPPI010000040.1"/>
</dbReference>
<comment type="caution">
    <text evidence="1">The sequence shown here is derived from an EMBL/GenBank/DDBJ whole genome shotgun (WGS) entry which is preliminary data.</text>
</comment>
<evidence type="ECO:0000313" key="2">
    <source>
        <dbReference type="Proteomes" id="UP000629098"/>
    </source>
</evidence>
<reference evidence="1" key="1">
    <citation type="submission" date="2020-09" db="EMBL/GenBank/DDBJ databases">
        <title>Iningainema tapete sp. nov. (Scytonemataceae, Cyanobacteria) from greenhouses in central Florida (USA) produces two types of nodularin with biosynthetic potential for microcystin-LR and anabaenopeptins.</title>
        <authorList>
            <person name="Berthold D.E."/>
            <person name="Lefler F.W."/>
            <person name="Huang I.-S."/>
            <person name="Abdulla H."/>
            <person name="Zimba P.V."/>
            <person name="Laughinghouse H.D. IV."/>
        </authorList>
    </citation>
    <scope>NUCLEOTIDE SEQUENCE</scope>
    <source>
        <strain evidence="1">BLCCT55</strain>
    </source>
</reference>
<accession>A0A8J6XCP4</accession>
<gene>
    <name evidence="1" type="ORF">ICL16_11140</name>
</gene>
<sequence>MTSDRVPLMFQAQIEGRGQIQYIGDSDKAYQWVDQWIKGTSSQQVPQFDPNVKTDKYKITWRVVSNSGQDEGVIRPIIGAKGFPFYPGASMKGAFLRACTEEEALKYCGGKLSKNVTQPGILRFHGGYPKDWNNWTQKPLVDVVHPQEDWQVKDNSKHSAFIQISLYQPILVFGISSIVELSKDEWDTIWNIWKRAMERGIGSRTSAGYGQTTKNHGESNLLSVYLQGQGLASLLPNKIGDRPKGEFRPNMFKAALRGHTLRLFSGVTDQKTAEELTKQLWGGIKGEGDAKGSTVGLFGIAFTFTPDNLDIGSYEFRNNSMPTYELINGTLNLLCMQRVPDKQRNYLRSLATQLVKFSLLIGGFGKSWRRVDHKLFFEHYLDGNDNPMIGCHWQFTIKSKRLYVPVNDLSDITTFLNNLRNNILLPWLKLKKKTQSNTTSDWREAWHPKKVQVWGRIAINQQDSKAVRWFHSFYIGTKSIKETDLTGRIARQGLPTQIGRIWHRMYPHYITTAIGDLQATGKYVELLTIFPDNSDTTKEFLDFLLGNNSGFTKLWGEE</sequence>
<keyword evidence="2" id="KW-1185">Reference proteome</keyword>
<organism evidence="1 2">
    <name type="scientific">Iningainema tapete BLCC-T55</name>
    <dbReference type="NCBI Taxonomy" id="2748662"/>
    <lineage>
        <taxon>Bacteria</taxon>
        <taxon>Bacillati</taxon>
        <taxon>Cyanobacteriota</taxon>
        <taxon>Cyanophyceae</taxon>
        <taxon>Nostocales</taxon>
        <taxon>Scytonemataceae</taxon>
        <taxon>Iningainema tapete</taxon>
    </lineage>
</organism>